<sequence>MDVKAFLFAVAMSTFLTSSSAIWVFLEPRFDAEFISRNSEMVGQEVYSQFPSGSEGPAQLLSQGYQPVELTRIPIRKRNSEILNTIIGLPNKLRQRG</sequence>
<evidence type="ECO:0000313" key="1">
    <source>
        <dbReference type="EMBL" id="AJR16755.1"/>
    </source>
</evidence>
<reference evidence="1" key="1">
    <citation type="journal article" date="2015" name="J. Comp. Neurol.">
        <title>Evolution of pigment-dispersing factor neuropeptides in panarthropoda: Insights from onychophora (Velvet Worms) and tardigrada (Water Bears).</title>
        <authorList>
            <person name="Mayer G."/>
            <person name="Hering L."/>
            <person name="Stosch J.M."/>
            <person name="Stevenson P.A."/>
            <person name="Dircksen H."/>
        </authorList>
    </citation>
    <scope>NUCLEOTIDE SEQUENCE</scope>
</reference>
<dbReference type="EMBL" id="KP266566">
    <property type="protein sequence ID" value="AJR16755.1"/>
    <property type="molecule type" value="mRNA"/>
</dbReference>
<name>A0A0D3QT68_HYPDU</name>
<proteinExistence type="evidence at transcript level"/>
<accession>A0A0D3QT68</accession>
<organism evidence="1">
    <name type="scientific">Hypsibius dujardini</name>
    <name type="common">Water bear</name>
    <name type="synonym">Macrobiotus dujardini</name>
    <dbReference type="NCBI Taxonomy" id="232323"/>
    <lineage>
        <taxon>Eukaryota</taxon>
        <taxon>Metazoa</taxon>
        <taxon>Ecdysozoa</taxon>
        <taxon>Tardigrada</taxon>
        <taxon>Eutardigrada</taxon>
        <taxon>Parachela</taxon>
        <taxon>Hypsibioidea</taxon>
        <taxon>Hypsibiidae</taxon>
        <taxon>Hypsibius</taxon>
    </lineage>
</organism>
<dbReference type="AlphaFoldDB" id="A0A0D3QT68"/>
<protein>
    <submittedName>
        <fullName evidence="1">Pigment-dispersing factor 2</fullName>
    </submittedName>
</protein>